<evidence type="ECO:0000313" key="4">
    <source>
        <dbReference type="Proteomes" id="UP001354931"/>
    </source>
</evidence>
<evidence type="ECO:0000256" key="1">
    <source>
        <dbReference type="SAM" id="MobiDB-lite"/>
    </source>
</evidence>
<keyword evidence="4" id="KW-1185">Reference proteome</keyword>
<feature type="compositionally biased region" description="Polar residues" evidence="1">
    <location>
        <begin position="473"/>
        <end position="483"/>
    </location>
</feature>
<keyword evidence="2" id="KW-0472">Membrane</keyword>
<feature type="region of interest" description="Disordered" evidence="1">
    <location>
        <begin position="319"/>
        <end position="357"/>
    </location>
</feature>
<sequence length="503" mass="51217">MLPADGGEPLLPGTYGDQAGPAGASPWGQPWGPESQQAHNAGPMPTYDGAMPTYEWGQPQGSAPMPPAPPHDAGALPPQSYGAALPQQQPAQALPQQQPAQALPQQYAEAGPLPPAAPAGPAAGAYDGDATQYIPPAAQQQAAQYAAGPGLPPEAPAPDATQFLGRAQPMPDAAPPGYGGSSDSEATQYIPPVPGQPMPGQPMPGQPMPGQAMPAQDQGYGARPGAPGERQPPAEFDALFRTEPEGGAAATQQMPRFDPYAAQAGPGGPGAPGMTPPPQQYGYEPEPPRRGKARTGSKVPLVVAVGVAILVVGVGAGAMLSGGDDDKKTDATKNVSNSGPASESPSPSVDPAKAQAVELDKLLGDSNNSRSAVVRSVANIGGCKALPQASKDLRSAATQRNDLVTRLGTLSVDKLPDNARLTAALTSAWKASASADSHYAKWGDQVAGKKHALCKKGHAKPTPERRAGDAASGTASTQKQQASKLWNQIASKYGLTQRSAVQL</sequence>
<reference evidence="3 4" key="1">
    <citation type="submission" date="2022-10" db="EMBL/GenBank/DDBJ databases">
        <authorList>
            <person name="Xie J."/>
            <person name="Shen N."/>
        </authorList>
    </citation>
    <scope>NUCLEOTIDE SEQUENCE [LARGE SCALE GENOMIC DNA]</scope>
    <source>
        <strain evidence="3 4">YIM65594</strain>
    </source>
</reference>
<gene>
    <name evidence="3" type="ORF">OKJ99_20005</name>
</gene>
<keyword evidence="2" id="KW-1133">Transmembrane helix</keyword>
<feature type="region of interest" description="Disordered" evidence="1">
    <location>
        <begin position="453"/>
        <end position="483"/>
    </location>
</feature>
<dbReference type="EMBL" id="JAOZYC010000123">
    <property type="protein sequence ID" value="MEB8339777.1"/>
    <property type="molecule type" value="Genomic_DNA"/>
</dbReference>
<comment type="caution">
    <text evidence="3">The sequence shown here is derived from an EMBL/GenBank/DDBJ whole genome shotgun (WGS) entry which is preliminary data.</text>
</comment>
<accession>A0ABU6FAF6</accession>
<evidence type="ECO:0000256" key="2">
    <source>
        <dbReference type="SAM" id="Phobius"/>
    </source>
</evidence>
<feature type="compositionally biased region" description="Pro residues" evidence="1">
    <location>
        <begin position="191"/>
        <end position="207"/>
    </location>
</feature>
<feature type="region of interest" description="Disordered" evidence="1">
    <location>
        <begin position="1"/>
        <end position="295"/>
    </location>
</feature>
<organism evidence="3 4">
    <name type="scientific">Streptomyces endophyticus</name>
    <dbReference type="NCBI Taxonomy" id="714166"/>
    <lineage>
        <taxon>Bacteria</taxon>
        <taxon>Bacillati</taxon>
        <taxon>Actinomycetota</taxon>
        <taxon>Actinomycetes</taxon>
        <taxon>Kitasatosporales</taxon>
        <taxon>Streptomycetaceae</taxon>
        <taxon>Streptomyces</taxon>
    </lineage>
</organism>
<name>A0ABU6FAF6_9ACTN</name>
<feature type="compositionally biased region" description="Polar residues" evidence="1">
    <location>
        <begin position="334"/>
        <end position="347"/>
    </location>
</feature>
<protein>
    <submittedName>
        <fullName evidence="3">Uncharacterized protein</fullName>
    </submittedName>
</protein>
<feature type="compositionally biased region" description="Low complexity" evidence="1">
    <location>
        <begin position="83"/>
        <end position="111"/>
    </location>
</feature>
<evidence type="ECO:0000313" key="3">
    <source>
        <dbReference type="EMBL" id="MEB8339777.1"/>
    </source>
</evidence>
<feature type="compositionally biased region" description="Low complexity" evidence="1">
    <location>
        <begin position="119"/>
        <end position="149"/>
    </location>
</feature>
<feature type="transmembrane region" description="Helical" evidence="2">
    <location>
        <begin position="299"/>
        <end position="320"/>
    </location>
</feature>
<proteinExistence type="predicted"/>
<keyword evidence="2" id="KW-0812">Transmembrane</keyword>
<dbReference type="Proteomes" id="UP001354931">
    <property type="component" value="Unassembled WGS sequence"/>
</dbReference>